<evidence type="ECO:0000256" key="10">
    <source>
        <dbReference type="ARBA" id="ARBA00023063"/>
    </source>
</evidence>
<dbReference type="Gene3D" id="1.10.10.1100">
    <property type="entry name" value="BFD-like [2Fe-2S]-binding domain"/>
    <property type="match status" value="1"/>
</dbReference>
<dbReference type="InterPro" id="IPR006963">
    <property type="entry name" value="Mopterin_OxRdtase_4Fe-4S_dom"/>
</dbReference>
<dbReference type="InterPro" id="IPR041957">
    <property type="entry name" value="CT_Nitrate-R-NapA-like"/>
</dbReference>
<reference evidence="13 14" key="1">
    <citation type="journal article" date="2013" name="Antonie Van Leeuwenhoek">
        <title>Paracoccus zhejiangensis sp. nov., isolated from activated sludge in wastewater-treatment system.</title>
        <authorList>
            <person name="Wu Z.G."/>
            <person name="Zhang D.F."/>
            <person name="Liu Y.L."/>
            <person name="Wang F."/>
            <person name="Jiang X."/>
            <person name="Li C."/>
            <person name="Li S.P."/>
            <person name="Hong Q."/>
            <person name="Li W.J."/>
        </authorList>
    </citation>
    <scope>NUCLEOTIDE SEQUENCE [LARGE SCALE GENOMIC DNA]</scope>
    <source>
        <strain evidence="13 14">J6</strain>
    </source>
</reference>
<evidence type="ECO:0000256" key="3">
    <source>
        <dbReference type="ARBA" id="ARBA00008747"/>
    </source>
</evidence>
<dbReference type="InterPro" id="IPR050123">
    <property type="entry name" value="Prok_molybdopt-oxidoreductase"/>
</dbReference>
<dbReference type="SMART" id="SM00926">
    <property type="entry name" value="Molybdop_Fe4S4"/>
    <property type="match status" value="1"/>
</dbReference>
<dbReference type="OrthoDB" id="9816402at2"/>
<comment type="cofactor">
    <cofactor evidence="2">
        <name>[4Fe-4S] cluster</name>
        <dbReference type="ChEBI" id="CHEBI:49883"/>
    </cofactor>
</comment>
<dbReference type="KEGG" id="pzh:CX676_18655"/>
<sequence>MTSPIRTTCPYCGVGCGVLVNRTDQGITVSGDPDHPANFGRLCSKGSALAETIGLEGRLLTPRIAGQEAGWDEALDLVARRFAETIALHGPDSVGFYVSGQLLTEDYYAANKLMKGFIGSANIDTNSRLCMASSVAGHRRAFGSDTVPGLYEDLELADLVVLTGSNLAWCHPVLYQRLLAARSARPEMRVVVIDPRRTATCEIADLLLPIAPGSDAALFNLVLAALAERGLTDTGFLQHVTGAAAAIATASASDPALTGLDPALLAQFIDLWCGTEKVVTVYSQGINQSATGTDKVNAILNCHLATGRIGRPGMGPFSVTGQPNAMGGREVGGLANMLACHLALENPVHREAVQDFWQSPRMADAPGLKAVEMFEAVEAGKIKALWIMSTNPAMSMPQADRVARAIAACEFTVVSDVMAETDTTLLADVLLPAAAWGEKDGTVTNSERRISRQRAFRAAPGEARPDWKIISQVAERMGWGASFAWNSPSEIHAEYAALSGMAGQLGSDFDISDGPGDYETMPPTLWPQSPARRGGRFFTDGRFHTPDGKARMVPVTPAAPAPHRPGTLRLNTGRIRDHWHSMTRTGLSPRLSAHIAEPFLEVHPDDATRIGLNPAGLAQLSNGHGSAILRVLITDRVTPGQVFAPIHWSGRNAAAGRIDALVTGPTDPVSGQPALKEALVHVAPFRAAWFGFAVAAQSFRPDCDYWALARTEAGMRAELAGAAPIIDPEAYARAFFDLPEAQLQMVSDPARGRHHIALLQDGITRAALFIAPEPVSLSRDFVARRIGSDAPALVAGRPGADMPDPGALVCACFDVGVNTITAAIREGRAQSVAEIGQALRAGTNCGSCRGQIAAILAQERPPAIAAE</sequence>
<keyword evidence="10" id="KW-0534">Nitrate assimilation</keyword>
<dbReference type="AlphaFoldDB" id="A0A2H5F304"/>
<keyword evidence="7" id="KW-0560">Oxidoreductase</keyword>
<dbReference type="InterPro" id="IPR006656">
    <property type="entry name" value="Mopterin_OxRdtase"/>
</dbReference>
<dbReference type="GO" id="GO:0016020">
    <property type="term" value="C:membrane"/>
    <property type="evidence" value="ECO:0007669"/>
    <property type="project" value="TreeGrafter"/>
</dbReference>
<comment type="cofactor">
    <cofactor evidence="1">
        <name>Mo-bis(molybdopterin guanine dinucleotide)</name>
        <dbReference type="ChEBI" id="CHEBI:60539"/>
    </cofactor>
</comment>
<evidence type="ECO:0000256" key="5">
    <source>
        <dbReference type="ARBA" id="ARBA00022505"/>
    </source>
</evidence>
<keyword evidence="4" id="KW-0004">4Fe-4S</keyword>
<dbReference type="PANTHER" id="PTHR43105:SF9">
    <property type="entry name" value="NADPH-FE(3+) OXIDOREDUCTASE SUBUNIT ALPHA"/>
    <property type="match status" value="1"/>
</dbReference>
<feature type="region of interest" description="Disordered" evidence="11">
    <location>
        <begin position="543"/>
        <end position="566"/>
    </location>
</feature>
<dbReference type="GO" id="GO:1990204">
    <property type="term" value="C:oxidoreductase complex"/>
    <property type="evidence" value="ECO:0007669"/>
    <property type="project" value="UniProtKB-ARBA"/>
</dbReference>
<dbReference type="GO" id="GO:0045333">
    <property type="term" value="P:cellular respiration"/>
    <property type="evidence" value="ECO:0007669"/>
    <property type="project" value="UniProtKB-ARBA"/>
</dbReference>
<evidence type="ECO:0000256" key="7">
    <source>
        <dbReference type="ARBA" id="ARBA00023002"/>
    </source>
</evidence>
<keyword evidence="14" id="KW-1185">Reference proteome</keyword>
<dbReference type="Gene3D" id="2.20.25.90">
    <property type="entry name" value="ADC-like domains"/>
    <property type="match status" value="1"/>
</dbReference>
<evidence type="ECO:0000256" key="4">
    <source>
        <dbReference type="ARBA" id="ARBA00022485"/>
    </source>
</evidence>
<gene>
    <name evidence="13" type="ORF">CX676_18655</name>
</gene>
<dbReference type="InterPro" id="IPR009010">
    <property type="entry name" value="Asp_de-COase-like_dom_sf"/>
</dbReference>
<dbReference type="Gene3D" id="2.40.40.20">
    <property type="match status" value="1"/>
</dbReference>
<dbReference type="Pfam" id="PF00384">
    <property type="entry name" value="Molybdopterin"/>
    <property type="match status" value="1"/>
</dbReference>
<dbReference type="InterPro" id="IPR041854">
    <property type="entry name" value="BFD-like_2Fe2S-bd_dom_sf"/>
</dbReference>
<dbReference type="CDD" id="cd02754">
    <property type="entry name" value="MopB_Nitrate-R-NapA-like"/>
    <property type="match status" value="1"/>
</dbReference>
<evidence type="ECO:0000256" key="11">
    <source>
        <dbReference type="SAM" id="MobiDB-lite"/>
    </source>
</evidence>
<dbReference type="Pfam" id="PF01568">
    <property type="entry name" value="Molydop_binding"/>
    <property type="match status" value="1"/>
</dbReference>
<dbReference type="CDD" id="cd02791">
    <property type="entry name" value="MopB_CT_Nitrate-R-NapA-like"/>
    <property type="match status" value="1"/>
</dbReference>
<dbReference type="PANTHER" id="PTHR43105">
    <property type="entry name" value="RESPIRATORY NITRATE REDUCTASE"/>
    <property type="match status" value="1"/>
</dbReference>
<dbReference type="Gene3D" id="3.40.50.740">
    <property type="match status" value="1"/>
</dbReference>
<proteinExistence type="inferred from homology"/>
<keyword evidence="6" id="KW-0479">Metal-binding</keyword>
<dbReference type="GO" id="GO:0042128">
    <property type="term" value="P:nitrate assimilation"/>
    <property type="evidence" value="ECO:0007669"/>
    <property type="project" value="UniProtKB-KW"/>
</dbReference>
<dbReference type="GO" id="GO:0016491">
    <property type="term" value="F:oxidoreductase activity"/>
    <property type="evidence" value="ECO:0007669"/>
    <property type="project" value="UniProtKB-KW"/>
</dbReference>
<dbReference type="GO" id="GO:0051539">
    <property type="term" value="F:4 iron, 4 sulfur cluster binding"/>
    <property type="evidence" value="ECO:0007669"/>
    <property type="project" value="UniProtKB-KW"/>
</dbReference>
<evidence type="ECO:0000256" key="6">
    <source>
        <dbReference type="ARBA" id="ARBA00022723"/>
    </source>
</evidence>
<protein>
    <submittedName>
        <fullName evidence="13">Nitrate reductase</fullName>
    </submittedName>
</protein>
<keyword evidence="9" id="KW-0411">Iron-sulfur</keyword>
<dbReference type="Proteomes" id="UP000234530">
    <property type="component" value="Chromosome"/>
</dbReference>
<evidence type="ECO:0000313" key="13">
    <source>
        <dbReference type="EMBL" id="AUH65931.1"/>
    </source>
</evidence>
<dbReference type="RefSeq" id="WP_101753911.1">
    <property type="nucleotide sequence ID" value="NZ_CP025430.1"/>
</dbReference>
<dbReference type="Pfam" id="PF04324">
    <property type="entry name" value="Fer2_BFD"/>
    <property type="match status" value="1"/>
</dbReference>
<dbReference type="Pfam" id="PF04879">
    <property type="entry name" value="Molybdop_Fe4S4"/>
    <property type="match status" value="1"/>
</dbReference>
<dbReference type="PROSITE" id="PS00490">
    <property type="entry name" value="MOLYBDOPTERIN_PROK_2"/>
    <property type="match status" value="1"/>
</dbReference>
<comment type="similarity">
    <text evidence="3">Belongs to the prokaryotic molybdopterin-containing oxidoreductase family. NasA/NapA/NarB subfamily.</text>
</comment>
<dbReference type="SUPFAM" id="SSF53706">
    <property type="entry name" value="Formate dehydrogenase/DMSO reductase, domains 1-3"/>
    <property type="match status" value="1"/>
</dbReference>
<dbReference type="PROSITE" id="PS00551">
    <property type="entry name" value="MOLYBDOPTERIN_PROK_1"/>
    <property type="match status" value="1"/>
</dbReference>
<dbReference type="PROSITE" id="PS51669">
    <property type="entry name" value="4FE4S_MOW_BIS_MGD"/>
    <property type="match status" value="1"/>
</dbReference>
<evidence type="ECO:0000313" key="14">
    <source>
        <dbReference type="Proteomes" id="UP000234530"/>
    </source>
</evidence>
<keyword evidence="8" id="KW-0408">Iron</keyword>
<dbReference type="SUPFAM" id="SSF50692">
    <property type="entry name" value="ADC-like"/>
    <property type="match status" value="1"/>
</dbReference>
<dbReference type="InterPro" id="IPR006655">
    <property type="entry name" value="Mopterin_OxRdtase_prok_CS"/>
</dbReference>
<evidence type="ECO:0000259" key="12">
    <source>
        <dbReference type="PROSITE" id="PS51669"/>
    </source>
</evidence>
<dbReference type="EMBL" id="CP025430">
    <property type="protein sequence ID" value="AUH65931.1"/>
    <property type="molecule type" value="Genomic_DNA"/>
</dbReference>
<evidence type="ECO:0000256" key="1">
    <source>
        <dbReference type="ARBA" id="ARBA00001942"/>
    </source>
</evidence>
<accession>A0A2H5F304</accession>
<name>A0A2H5F304_9RHOB</name>
<feature type="domain" description="4Fe-4S Mo/W bis-MGD-type" evidence="12">
    <location>
        <begin position="2"/>
        <end position="57"/>
    </location>
</feature>
<evidence type="ECO:0000256" key="2">
    <source>
        <dbReference type="ARBA" id="ARBA00001966"/>
    </source>
</evidence>
<dbReference type="GO" id="GO:0043546">
    <property type="term" value="F:molybdopterin cofactor binding"/>
    <property type="evidence" value="ECO:0007669"/>
    <property type="project" value="InterPro"/>
</dbReference>
<organism evidence="13 14">
    <name type="scientific">Paracoccus zhejiangensis</name>
    <dbReference type="NCBI Taxonomy" id="1077935"/>
    <lineage>
        <taxon>Bacteria</taxon>
        <taxon>Pseudomonadati</taxon>
        <taxon>Pseudomonadota</taxon>
        <taxon>Alphaproteobacteria</taxon>
        <taxon>Rhodobacterales</taxon>
        <taxon>Paracoccaceae</taxon>
        <taxon>Paracoccus</taxon>
    </lineage>
</organism>
<keyword evidence="5" id="KW-0500">Molybdenum</keyword>
<dbReference type="GO" id="GO:0046872">
    <property type="term" value="F:metal ion binding"/>
    <property type="evidence" value="ECO:0007669"/>
    <property type="project" value="UniProtKB-KW"/>
</dbReference>
<evidence type="ECO:0000256" key="8">
    <source>
        <dbReference type="ARBA" id="ARBA00023004"/>
    </source>
</evidence>
<dbReference type="InterPro" id="IPR027467">
    <property type="entry name" value="MopterinOxRdtase_cofactor_BS"/>
</dbReference>
<dbReference type="InterPro" id="IPR006657">
    <property type="entry name" value="MoPterin_dinucl-bd_dom"/>
</dbReference>
<evidence type="ECO:0000256" key="9">
    <source>
        <dbReference type="ARBA" id="ARBA00023014"/>
    </source>
</evidence>
<dbReference type="InterPro" id="IPR007419">
    <property type="entry name" value="BFD-like_2Fe2S-bd_dom"/>
</dbReference>
<dbReference type="Gene3D" id="3.40.228.10">
    <property type="entry name" value="Dimethylsulfoxide Reductase, domain 2"/>
    <property type="match status" value="1"/>
</dbReference>